<proteinExistence type="predicted"/>
<dbReference type="InterPro" id="IPR029058">
    <property type="entry name" value="AB_hydrolase_fold"/>
</dbReference>
<dbReference type="EnsemblProtists" id="EOD30084">
    <property type="protein sequence ID" value="EOD30084"/>
    <property type="gene ID" value="EMIHUDRAFT_203542"/>
</dbReference>
<evidence type="ECO:0000313" key="2">
    <source>
        <dbReference type="Proteomes" id="UP000013827"/>
    </source>
</evidence>
<dbReference type="Gene3D" id="3.40.50.1820">
    <property type="entry name" value="alpha/beta hydrolase"/>
    <property type="match status" value="1"/>
</dbReference>
<accession>A0A0D3K2U9</accession>
<sequence length="57" mass="6026">MARYILPDWGDATAARLSAAGVSVVSALEPGLAHEIGKAELKDLAAWLERILLPAVK</sequence>
<dbReference type="HOGENOM" id="CLU_3000446_0_0_1"/>
<evidence type="ECO:0000313" key="1">
    <source>
        <dbReference type="EnsemblProtists" id="EOD30084"/>
    </source>
</evidence>
<reference evidence="1" key="2">
    <citation type="submission" date="2024-10" db="UniProtKB">
        <authorList>
            <consortium name="EnsemblProtists"/>
        </authorList>
    </citation>
    <scope>IDENTIFICATION</scope>
</reference>
<keyword evidence="2" id="KW-1185">Reference proteome</keyword>
<name>A0A0D3K2U9_EMIH1</name>
<dbReference type="PaxDb" id="2903-EOD30084"/>
<dbReference type="GeneID" id="17275358"/>
<dbReference type="KEGG" id="ehx:EMIHUDRAFT_203542"/>
<dbReference type="AlphaFoldDB" id="A0A0D3K2U9"/>
<reference evidence="2" key="1">
    <citation type="journal article" date="2013" name="Nature">
        <title>Pan genome of the phytoplankton Emiliania underpins its global distribution.</title>
        <authorList>
            <person name="Read B.A."/>
            <person name="Kegel J."/>
            <person name="Klute M.J."/>
            <person name="Kuo A."/>
            <person name="Lefebvre S.C."/>
            <person name="Maumus F."/>
            <person name="Mayer C."/>
            <person name="Miller J."/>
            <person name="Monier A."/>
            <person name="Salamov A."/>
            <person name="Young J."/>
            <person name="Aguilar M."/>
            <person name="Claverie J.M."/>
            <person name="Frickenhaus S."/>
            <person name="Gonzalez K."/>
            <person name="Herman E.K."/>
            <person name="Lin Y.C."/>
            <person name="Napier J."/>
            <person name="Ogata H."/>
            <person name="Sarno A.F."/>
            <person name="Shmutz J."/>
            <person name="Schroeder D."/>
            <person name="de Vargas C."/>
            <person name="Verret F."/>
            <person name="von Dassow P."/>
            <person name="Valentin K."/>
            <person name="Van de Peer Y."/>
            <person name="Wheeler G."/>
            <person name="Dacks J.B."/>
            <person name="Delwiche C.F."/>
            <person name="Dyhrman S.T."/>
            <person name="Glockner G."/>
            <person name="John U."/>
            <person name="Richards T."/>
            <person name="Worden A.Z."/>
            <person name="Zhang X."/>
            <person name="Grigoriev I.V."/>
            <person name="Allen A.E."/>
            <person name="Bidle K."/>
            <person name="Borodovsky M."/>
            <person name="Bowler C."/>
            <person name="Brownlee C."/>
            <person name="Cock J.M."/>
            <person name="Elias M."/>
            <person name="Gladyshev V.N."/>
            <person name="Groth M."/>
            <person name="Guda C."/>
            <person name="Hadaegh A."/>
            <person name="Iglesias-Rodriguez M.D."/>
            <person name="Jenkins J."/>
            <person name="Jones B.M."/>
            <person name="Lawson T."/>
            <person name="Leese F."/>
            <person name="Lindquist E."/>
            <person name="Lobanov A."/>
            <person name="Lomsadze A."/>
            <person name="Malik S.B."/>
            <person name="Marsh M.E."/>
            <person name="Mackinder L."/>
            <person name="Mock T."/>
            <person name="Mueller-Roeber B."/>
            <person name="Pagarete A."/>
            <person name="Parker M."/>
            <person name="Probert I."/>
            <person name="Quesneville H."/>
            <person name="Raines C."/>
            <person name="Rensing S.A."/>
            <person name="Riano-Pachon D.M."/>
            <person name="Richier S."/>
            <person name="Rokitta S."/>
            <person name="Shiraiwa Y."/>
            <person name="Soanes D.M."/>
            <person name="van der Giezen M."/>
            <person name="Wahlund T.M."/>
            <person name="Williams B."/>
            <person name="Wilson W."/>
            <person name="Wolfe G."/>
            <person name="Wurch L.L."/>
        </authorList>
    </citation>
    <scope>NUCLEOTIDE SEQUENCE</scope>
</reference>
<dbReference type="RefSeq" id="XP_005782513.1">
    <property type="nucleotide sequence ID" value="XM_005782456.1"/>
</dbReference>
<protein>
    <submittedName>
        <fullName evidence="1">Uncharacterized protein</fullName>
    </submittedName>
</protein>
<organism evidence="1 2">
    <name type="scientific">Emiliania huxleyi (strain CCMP1516)</name>
    <dbReference type="NCBI Taxonomy" id="280463"/>
    <lineage>
        <taxon>Eukaryota</taxon>
        <taxon>Haptista</taxon>
        <taxon>Haptophyta</taxon>
        <taxon>Prymnesiophyceae</taxon>
        <taxon>Isochrysidales</taxon>
        <taxon>Noelaerhabdaceae</taxon>
        <taxon>Emiliania</taxon>
    </lineage>
</organism>
<dbReference type="Proteomes" id="UP000013827">
    <property type="component" value="Unassembled WGS sequence"/>
</dbReference>